<proteinExistence type="predicted"/>
<organism evidence="1">
    <name type="scientific">Myoviridae sp. ctqfO1</name>
    <dbReference type="NCBI Taxonomy" id="2827710"/>
    <lineage>
        <taxon>Viruses</taxon>
        <taxon>Duplodnaviria</taxon>
        <taxon>Heunggongvirae</taxon>
        <taxon>Uroviricota</taxon>
        <taxon>Caudoviricetes</taxon>
    </lineage>
</organism>
<evidence type="ECO:0000313" key="1">
    <source>
        <dbReference type="EMBL" id="DAF57483.1"/>
    </source>
</evidence>
<sequence>MNKYRVAFNVDGKINYITVDATYYVRQEGFVDFIRIKEDGDDEEVFSIKIDHVISILKS</sequence>
<reference evidence="1" key="1">
    <citation type="journal article" date="2021" name="Proc. Natl. Acad. Sci. U.S.A.">
        <title>A Catalog of Tens of Thousands of Viruses from Human Metagenomes Reveals Hidden Associations with Chronic Diseases.</title>
        <authorList>
            <person name="Tisza M.J."/>
            <person name="Buck C.B."/>
        </authorList>
    </citation>
    <scope>NUCLEOTIDE SEQUENCE</scope>
    <source>
        <strain evidence="1">CtqfO1</strain>
    </source>
</reference>
<accession>A0A8S5T393</accession>
<dbReference type="EMBL" id="BK032734">
    <property type="protein sequence ID" value="DAF57483.1"/>
    <property type="molecule type" value="Genomic_DNA"/>
</dbReference>
<protein>
    <submittedName>
        <fullName evidence="1">Uncharacterized protein</fullName>
    </submittedName>
</protein>
<name>A0A8S5T393_9CAUD</name>